<dbReference type="EMBL" id="CAJJDO010000056">
    <property type="protein sequence ID" value="CAD8172180.1"/>
    <property type="molecule type" value="Genomic_DNA"/>
</dbReference>
<evidence type="ECO:0000313" key="2">
    <source>
        <dbReference type="Proteomes" id="UP000689195"/>
    </source>
</evidence>
<dbReference type="Proteomes" id="UP000689195">
    <property type="component" value="Unassembled WGS sequence"/>
</dbReference>
<dbReference type="AlphaFoldDB" id="A0A8S1V488"/>
<proteinExistence type="predicted"/>
<reference evidence="1" key="1">
    <citation type="submission" date="2021-01" db="EMBL/GenBank/DDBJ databases">
        <authorList>
            <consortium name="Genoscope - CEA"/>
            <person name="William W."/>
        </authorList>
    </citation>
    <scope>NUCLEOTIDE SEQUENCE</scope>
</reference>
<protein>
    <submittedName>
        <fullName evidence="1">Uncharacterized protein</fullName>
    </submittedName>
</protein>
<sequence>MYTALIKNGIYIPDDNSAAISSEYLSNVALGRCFKIQSQNLRQGQVLKKISKLRLCIELDGFCWKKQFNLGLSEDRLPDKKWLLNLLYSFNPENKNLTYYQDCDNVFGLTKDDLTQIIISQKSFEIVGYVFGSAKRYEIFQNDFRKTCFESNKINQEKNNENIIQEQIKGYEWFQKNKLIPRLINSRGLAYEKAFQVVKDEMNTQS</sequence>
<evidence type="ECO:0000313" key="1">
    <source>
        <dbReference type="EMBL" id="CAD8172180.1"/>
    </source>
</evidence>
<comment type="caution">
    <text evidence="1">The sequence shown here is derived from an EMBL/GenBank/DDBJ whole genome shotgun (WGS) entry which is preliminary data.</text>
</comment>
<gene>
    <name evidence="1" type="ORF">PPENT_87.1.T0560133</name>
</gene>
<dbReference type="OrthoDB" id="325404at2759"/>
<keyword evidence="2" id="KW-1185">Reference proteome</keyword>
<organism evidence="1 2">
    <name type="scientific">Paramecium pentaurelia</name>
    <dbReference type="NCBI Taxonomy" id="43138"/>
    <lineage>
        <taxon>Eukaryota</taxon>
        <taxon>Sar</taxon>
        <taxon>Alveolata</taxon>
        <taxon>Ciliophora</taxon>
        <taxon>Intramacronucleata</taxon>
        <taxon>Oligohymenophorea</taxon>
        <taxon>Peniculida</taxon>
        <taxon>Parameciidae</taxon>
        <taxon>Paramecium</taxon>
    </lineage>
</organism>
<accession>A0A8S1V488</accession>
<name>A0A8S1V488_9CILI</name>